<evidence type="ECO:0000313" key="3">
    <source>
        <dbReference type="Proteomes" id="UP000266152"/>
    </source>
</evidence>
<protein>
    <submittedName>
        <fullName evidence="2">Global transactivator</fullName>
    </submittedName>
</protein>
<feature type="region of interest" description="Disordered" evidence="1">
    <location>
        <begin position="140"/>
        <end position="176"/>
    </location>
</feature>
<sequence>MQSSQDSMQHGVSTSSHQSRAGGQYLNLQAANPLVYCGSWWKLSWEQRAERTIYRMMSSPFWIPSSNFIAGGSKATLARFIPSATRVILKSHRREWKATMNIPLSNHLSKMANTFQGRTRRNQAAVPDLHNLPTRKWEAASSSIGRLSSTGTDVASHPMSLSSASAEHSQKRPRRR</sequence>
<comment type="caution">
    <text evidence="2">The sequence shown here is derived from an EMBL/GenBank/DDBJ whole genome shotgun (WGS) entry which is preliminary data.</text>
</comment>
<dbReference type="EMBL" id="PXOF01000054">
    <property type="protein sequence ID" value="RGP70144.1"/>
    <property type="molecule type" value="Genomic_DNA"/>
</dbReference>
<keyword evidence="3" id="KW-1185">Reference proteome</keyword>
<organism evidence="2 3">
    <name type="scientific">Fusarium sporotrichioides</name>
    <dbReference type="NCBI Taxonomy" id="5514"/>
    <lineage>
        <taxon>Eukaryota</taxon>
        <taxon>Fungi</taxon>
        <taxon>Dikarya</taxon>
        <taxon>Ascomycota</taxon>
        <taxon>Pezizomycotina</taxon>
        <taxon>Sordariomycetes</taxon>
        <taxon>Hypocreomycetidae</taxon>
        <taxon>Hypocreales</taxon>
        <taxon>Nectriaceae</taxon>
        <taxon>Fusarium</taxon>
    </lineage>
</organism>
<dbReference type="Proteomes" id="UP000266152">
    <property type="component" value="Unassembled WGS sequence"/>
</dbReference>
<name>A0A395SCK4_FUSSP</name>
<reference evidence="2 3" key="1">
    <citation type="journal article" date="2018" name="PLoS Pathog.">
        <title>Evolution of structural diversity of trichothecenes, a family of toxins produced by plant pathogenic and entomopathogenic fungi.</title>
        <authorList>
            <person name="Proctor R.H."/>
            <person name="McCormick S.P."/>
            <person name="Kim H.S."/>
            <person name="Cardoza R.E."/>
            <person name="Stanley A.M."/>
            <person name="Lindo L."/>
            <person name="Kelly A."/>
            <person name="Brown D.W."/>
            <person name="Lee T."/>
            <person name="Vaughan M.M."/>
            <person name="Alexander N.J."/>
            <person name="Busman M."/>
            <person name="Gutierrez S."/>
        </authorList>
    </citation>
    <scope>NUCLEOTIDE SEQUENCE [LARGE SCALE GENOMIC DNA]</scope>
    <source>
        <strain evidence="2 3">NRRL 3299</strain>
    </source>
</reference>
<gene>
    <name evidence="2" type="ORF">FSPOR_4256</name>
</gene>
<accession>A0A395SCK4</accession>
<dbReference type="AlphaFoldDB" id="A0A395SCK4"/>
<evidence type="ECO:0000313" key="2">
    <source>
        <dbReference type="EMBL" id="RGP70144.1"/>
    </source>
</evidence>
<evidence type="ECO:0000256" key="1">
    <source>
        <dbReference type="SAM" id="MobiDB-lite"/>
    </source>
</evidence>
<proteinExistence type="predicted"/>
<feature type="compositionally biased region" description="Polar residues" evidence="1">
    <location>
        <begin position="140"/>
        <end position="167"/>
    </location>
</feature>